<dbReference type="InterPro" id="IPR000719">
    <property type="entry name" value="Prot_kinase_dom"/>
</dbReference>
<dbReference type="PROSITE" id="PS50297">
    <property type="entry name" value="ANK_REP_REGION"/>
    <property type="match status" value="1"/>
</dbReference>
<dbReference type="SMART" id="SM00220">
    <property type="entry name" value="S_TKc"/>
    <property type="match status" value="1"/>
</dbReference>
<name>A0A485LAQ9_9STRA</name>
<feature type="compositionally biased region" description="Basic and acidic residues" evidence="2">
    <location>
        <begin position="939"/>
        <end position="973"/>
    </location>
</feature>
<dbReference type="Proteomes" id="UP000332933">
    <property type="component" value="Unassembled WGS sequence"/>
</dbReference>
<keyword evidence="6" id="KW-1185">Reference proteome</keyword>
<feature type="domain" description="Protein kinase" evidence="3">
    <location>
        <begin position="392"/>
        <end position="724"/>
    </location>
</feature>
<dbReference type="EMBL" id="VJMH01006403">
    <property type="protein sequence ID" value="KAF0689924.1"/>
    <property type="molecule type" value="Genomic_DNA"/>
</dbReference>
<dbReference type="InterPro" id="IPR011009">
    <property type="entry name" value="Kinase-like_dom_sf"/>
</dbReference>
<dbReference type="PROSITE" id="PS50011">
    <property type="entry name" value="PROTEIN_KINASE_DOM"/>
    <property type="match status" value="1"/>
</dbReference>
<reference evidence="5 6" key="1">
    <citation type="submission" date="2019-03" db="EMBL/GenBank/DDBJ databases">
        <authorList>
            <person name="Gaulin E."/>
            <person name="Dumas B."/>
        </authorList>
    </citation>
    <scope>NUCLEOTIDE SEQUENCE [LARGE SCALE GENOMIC DNA]</scope>
    <source>
        <strain evidence="5">CBS 568.67</strain>
    </source>
</reference>
<keyword evidence="1" id="KW-0040">ANK repeat</keyword>
<gene>
    <name evidence="5" type="primary">Aste57867_18665</name>
    <name evidence="4" type="ORF">As57867_018603</name>
    <name evidence="5" type="ORF">ASTE57867_18665</name>
</gene>
<dbReference type="Pfam" id="PF00069">
    <property type="entry name" value="Pkinase"/>
    <property type="match status" value="2"/>
</dbReference>
<organism evidence="5 6">
    <name type="scientific">Aphanomyces stellatus</name>
    <dbReference type="NCBI Taxonomy" id="120398"/>
    <lineage>
        <taxon>Eukaryota</taxon>
        <taxon>Sar</taxon>
        <taxon>Stramenopiles</taxon>
        <taxon>Oomycota</taxon>
        <taxon>Saprolegniomycetes</taxon>
        <taxon>Saprolegniales</taxon>
        <taxon>Verrucalvaceae</taxon>
        <taxon>Aphanomyces</taxon>
    </lineage>
</organism>
<protein>
    <submittedName>
        <fullName evidence="5">Aste57867_18665 protein</fullName>
    </submittedName>
</protein>
<dbReference type="SUPFAM" id="SSF48403">
    <property type="entry name" value="Ankyrin repeat"/>
    <property type="match status" value="1"/>
</dbReference>
<dbReference type="SMART" id="SM00248">
    <property type="entry name" value="ANK"/>
    <property type="match status" value="5"/>
</dbReference>
<feature type="region of interest" description="Disordered" evidence="2">
    <location>
        <begin position="936"/>
        <end position="976"/>
    </location>
</feature>
<dbReference type="GO" id="GO:0005634">
    <property type="term" value="C:nucleus"/>
    <property type="evidence" value="ECO:0007669"/>
    <property type="project" value="TreeGrafter"/>
</dbReference>
<sequence>MNINSTNNTTAFLEAAKAGHSDQVRAILEEGTVDVNAMGSLLVDEYGVQKSGSALMWASRYNRIETVLVLLATGNIQAGVSALSIASQNGHSEVVYVLLACPEINVNHVDANSNSALHFAAQSGRVNAIKELLSCPAINANLVNKNGSTALHIAAEIGDIEAMNVLLACSRIDTNIMDQALHLAKQQSHIDVVVLLSYKTVDIEHIHNKDGTLLIQSLAKILCHDLAMKLLLLDLPVKILDGDLVRRQDHSFSWTTFLDAKFPVPQAVRDSCIEAILNHKTFESHSRNLFRELAFTKDQYGREVLEVTDSTTRKYFYDRLYFCGRYELFEGPPVHVSPTAVVVFAYDHGIFNHVFNQHADGKMGVLTQDGFVSCNQILGRWSAEHNASTKKNMTNSKLWQREFATWNKASTEHMSKDEFLRFCAQQFGRKFKVALKFMRHEDEYKREHESRLRLDSNVVLKLLPTVEMAIFQRHISSLQPINGDIDMAKYHYMLAMPAADRSLEDIYLKERPSDTKTRAFLHEIAFGLACLHNNGLVHGDLKKLNILRADNKLKLIDFDASTKIGDALGVKFSSGILPPEMFYELKGPDEICQYEEYWGDQVNDSKRWNKLKPRNNFIIRTYRRGHTGDLPYSLVEATPAVDMWSFGCLMYQMLCGMELIPTDINQDIVTDKMKAAAQLTDEVLHRRIENNIADESAQHLIKQLLVVDPKNRSSVQEVLNHTYFTGAVDFSDMFSKLAEIEQSNKTLQHQVETLETEIKATAVYQVQSTDEITVEATSTLEAAMQGIHESNEVVVPTSFALLPFKLDQTTSASLRNQQLHQFLSLGKDVLGGLPKDKNKVMDWIAGAGPVLQPLLDELKRGQSMYLYLIDEGTGEIIVPEEHASVYPIEIPTTDDAFWAYGMPWVEKGLVLLKAGVACIKATTKVGSYMEAHHLGPWAKENKDQNEDTTKEIDTKDDKQKMSSEKEKKVEQKKTVNTKQIKQVETKKLKDDIPEWILSHKDVPAVAVRGAELRQLKKWFLEHDPEQSYGGLKRVMTDQGNILWTILDTVPERARLAEIEELVQQIAPSST</sequence>
<dbReference type="InterPro" id="IPR002110">
    <property type="entry name" value="Ankyrin_rpt"/>
</dbReference>
<dbReference type="SUPFAM" id="SSF56112">
    <property type="entry name" value="Protein kinase-like (PK-like)"/>
    <property type="match status" value="1"/>
</dbReference>
<evidence type="ECO:0000256" key="2">
    <source>
        <dbReference type="SAM" id="MobiDB-lite"/>
    </source>
</evidence>
<dbReference type="Pfam" id="PF12796">
    <property type="entry name" value="Ank_2"/>
    <property type="match status" value="1"/>
</dbReference>
<evidence type="ECO:0000313" key="6">
    <source>
        <dbReference type="Proteomes" id="UP000332933"/>
    </source>
</evidence>
<dbReference type="GO" id="GO:0004674">
    <property type="term" value="F:protein serine/threonine kinase activity"/>
    <property type="evidence" value="ECO:0007669"/>
    <property type="project" value="TreeGrafter"/>
</dbReference>
<dbReference type="GO" id="GO:0005737">
    <property type="term" value="C:cytoplasm"/>
    <property type="evidence" value="ECO:0007669"/>
    <property type="project" value="TreeGrafter"/>
</dbReference>
<proteinExistence type="predicted"/>
<evidence type="ECO:0000256" key="1">
    <source>
        <dbReference type="PROSITE-ProRule" id="PRU00023"/>
    </source>
</evidence>
<reference evidence="4" key="2">
    <citation type="submission" date="2019-06" db="EMBL/GenBank/DDBJ databases">
        <title>Genomics analysis of Aphanomyces spp. identifies a new class of oomycete effector associated with host adaptation.</title>
        <authorList>
            <person name="Gaulin E."/>
        </authorList>
    </citation>
    <scope>NUCLEOTIDE SEQUENCE</scope>
    <source>
        <strain evidence="4">CBS 578.67</strain>
    </source>
</reference>
<dbReference type="PANTHER" id="PTHR44167:SF24">
    <property type="entry name" value="SERINE_THREONINE-PROTEIN KINASE CHK2"/>
    <property type="match status" value="1"/>
</dbReference>
<dbReference type="GO" id="GO:0044773">
    <property type="term" value="P:mitotic DNA damage checkpoint signaling"/>
    <property type="evidence" value="ECO:0007669"/>
    <property type="project" value="TreeGrafter"/>
</dbReference>
<feature type="repeat" description="ANK" evidence="1">
    <location>
        <begin position="146"/>
        <end position="179"/>
    </location>
</feature>
<dbReference type="OrthoDB" id="193242at2759"/>
<evidence type="ECO:0000313" key="4">
    <source>
        <dbReference type="EMBL" id="KAF0689924.1"/>
    </source>
</evidence>
<evidence type="ECO:0000259" key="3">
    <source>
        <dbReference type="PROSITE" id="PS50011"/>
    </source>
</evidence>
<dbReference type="PANTHER" id="PTHR44167">
    <property type="entry name" value="OVARIAN-SPECIFIC SERINE/THREONINE-PROTEIN KINASE LOK-RELATED"/>
    <property type="match status" value="1"/>
</dbReference>
<dbReference type="GO" id="GO:0005524">
    <property type="term" value="F:ATP binding"/>
    <property type="evidence" value="ECO:0007669"/>
    <property type="project" value="InterPro"/>
</dbReference>
<dbReference type="EMBL" id="CAADRA010006424">
    <property type="protein sequence ID" value="VFT95400.1"/>
    <property type="molecule type" value="Genomic_DNA"/>
</dbReference>
<dbReference type="InterPro" id="IPR036770">
    <property type="entry name" value="Ankyrin_rpt-contain_sf"/>
</dbReference>
<evidence type="ECO:0000313" key="5">
    <source>
        <dbReference type="EMBL" id="VFT95400.1"/>
    </source>
</evidence>
<dbReference type="Gene3D" id="1.10.510.10">
    <property type="entry name" value="Transferase(Phosphotransferase) domain 1"/>
    <property type="match status" value="1"/>
</dbReference>
<accession>A0A485LAQ9</accession>
<dbReference type="Gene3D" id="1.25.40.20">
    <property type="entry name" value="Ankyrin repeat-containing domain"/>
    <property type="match status" value="2"/>
</dbReference>
<dbReference type="AlphaFoldDB" id="A0A485LAQ9"/>
<dbReference type="PROSITE" id="PS50088">
    <property type="entry name" value="ANK_REPEAT"/>
    <property type="match status" value="1"/>
</dbReference>